<dbReference type="CDD" id="cd00884">
    <property type="entry name" value="beta_CA_cladeB"/>
    <property type="match status" value="1"/>
</dbReference>
<protein>
    <recommendedName>
        <fullName evidence="3 8">Carbonic anhydrase</fullName>
        <ecNumber evidence="3 8">4.2.1.1</ecNumber>
    </recommendedName>
    <alternativeName>
        <fullName evidence="8">Carbonate dehydratase</fullName>
    </alternativeName>
</protein>
<dbReference type="PROSITE" id="PS00705">
    <property type="entry name" value="PROK_CO2_ANHYDRASE_2"/>
    <property type="match status" value="1"/>
</dbReference>
<dbReference type="PANTHER" id="PTHR11002">
    <property type="entry name" value="CARBONIC ANHYDRASE"/>
    <property type="match status" value="1"/>
</dbReference>
<gene>
    <name evidence="11" type="primary">LOC105048068</name>
</gene>
<comment type="catalytic activity">
    <reaction evidence="6 8">
        <text>hydrogencarbonate + H(+) = CO2 + H2O</text>
        <dbReference type="Rhea" id="RHEA:10748"/>
        <dbReference type="ChEBI" id="CHEBI:15377"/>
        <dbReference type="ChEBI" id="CHEBI:15378"/>
        <dbReference type="ChEBI" id="CHEBI:16526"/>
        <dbReference type="ChEBI" id="CHEBI:17544"/>
        <dbReference type="EC" id="4.2.1.1"/>
    </reaction>
</comment>
<sequence>MSTAAAQGWCLTSLARANSPRPTTLRPTAVSSLTPSSSSPSPSTPRLIRNSPVFAAPSTIATAVEMEPVERIKTGFELFKKEFYDKKPDLFGPLAEGQSPKFMVFACADSRVCPSVVLNFQPGEAFTIRNIANMVPPYDQTKYAGVGSAIEYAVIHLKVENIVVIGHSRCGGIKGLMSLKDDGTTSTDFIEAWVKIGLPARDKVKAQHAGLPFEDQCTLCEKEAVNVSLQNLLTYPFVKEGLAKKTLKLIGGHYDFVKGSFETWEP</sequence>
<name>A0A6I9RF67_ELAGV</name>
<dbReference type="Gene3D" id="3.40.1050.10">
    <property type="entry name" value="Carbonic anhydrase"/>
    <property type="match status" value="1"/>
</dbReference>
<proteinExistence type="inferred from homology"/>
<dbReference type="GO" id="GO:0008270">
    <property type="term" value="F:zinc ion binding"/>
    <property type="evidence" value="ECO:0007669"/>
    <property type="project" value="UniProtKB-UniRule"/>
</dbReference>
<feature type="binding site" evidence="7">
    <location>
        <position position="107"/>
    </location>
    <ligand>
        <name>Zn(2+)</name>
        <dbReference type="ChEBI" id="CHEBI:29105"/>
    </ligand>
</feature>
<evidence type="ECO:0000256" key="3">
    <source>
        <dbReference type="ARBA" id="ARBA00012925"/>
    </source>
</evidence>
<evidence type="ECO:0000313" key="11">
    <source>
        <dbReference type="RefSeq" id="XP_010925558.1"/>
    </source>
</evidence>
<keyword evidence="10" id="KW-1185">Reference proteome</keyword>
<evidence type="ECO:0000256" key="7">
    <source>
        <dbReference type="PIRSR" id="PIRSR601765-1"/>
    </source>
</evidence>
<dbReference type="SUPFAM" id="SSF53056">
    <property type="entry name" value="beta-carbonic anhydrase, cab"/>
    <property type="match status" value="1"/>
</dbReference>
<evidence type="ECO:0000313" key="10">
    <source>
        <dbReference type="Proteomes" id="UP000504607"/>
    </source>
</evidence>
<dbReference type="GO" id="GO:0015976">
    <property type="term" value="P:carbon utilization"/>
    <property type="evidence" value="ECO:0007669"/>
    <property type="project" value="InterPro"/>
</dbReference>
<feature type="binding site" evidence="7">
    <location>
        <position position="167"/>
    </location>
    <ligand>
        <name>Zn(2+)</name>
        <dbReference type="ChEBI" id="CHEBI:29105"/>
    </ligand>
</feature>
<feature type="region of interest" description="Disordered" evidence="9">
    <location>
        <begin position="17"/>
        <end position="49"/>
    </location>
</feature>
<dbReference type="PANTHER" id="PTHR11002:SF56">
    <property type="entry name" value="BETA CARBONIC ANHYDRASE 2, CHLOROPLASTIC"/>
    <property type="match status" value="1"/>
</dbReference>
<dbReference type="FunCoup" id="A0A6I9RF67">
    <property type="interactions" value="693"/>
</dbReference>
<accession>A0A6I9RF67</accession>
<dbReference type="Proteomes" id="UP000504607">
    <property type="component" value="Chromosome 1"/>
</dbReference>
<evidence type="ECO:0000256" key="5">
    <source>
        <dbReference type="ARBA" id="ARBA00023239"/>
    </source>
</evidence>
<dbReference type="OrthoDB" id="10248475at2759"/>
<evidence type="ECO:0000256" key="2">
    <source>
        <dbReference type="ARBA" id="ARBA00006217"/>
    </source>
</evidence>
<comment type="function">
    <text evidence="1 8">Reversible hydration of carbon dioxide.</text>
</comment>
<dbReference type="InterPro" id="IPR001765">
    <property type="entry name" value="Carbonic_anhydrase"/>
</dbReference>
<comment type="cofactor">
    <cofactor evidence="7">
        <name>Zn(2+)</name>
        <dbReference type="ChEBI" id="CHEBI:29105"/>
    </cofactor>
    <text evidence="7">Binds 1 zinc ion per subunit.</text>
</comment>
<dbReference type="RefSeq" id="XP_010925558.1">
    <property type="nucleotide sequence ID" value="XM_010927256.2"/>
</dbReference>
<keyword evidence="4 7" id="KW-0862">Zinc</keyword>
<dbReference type="InParanoid" id="A0A6I9RF67"/>
<dbReference type="InterPro" id="IPR036874">
    <property type="entry name" value="Carbonic_anhydrase_sf"/>
</dbReference>
<evidence type="ECO:0000256" key="8">
    <source>
        <dbReference type="RuleBase" id="RU003956"/>
    </source>
</evidence>
<dbReference type="InterPro" id="IPR045066">
    <property type="entry name" value="Beta_CA_cladeB"/>
</dbReference>
<feature type="binding site" evidence="7">
    <location>
        <position position="109"/>
    </location>
    <ligand>
        <name>Zn(2+)</name>
        <dbReference type="ChEBI" id="CHEBI:29105"/>
    </ligand>
</feature>
<reference evidence="11" key="1">
    <citation type="submission" date="2025-08" db="UniProtKB">
        <authorList>
            <consortium name="RefSeq"/>
        </authorList>
    </citation>
    <scope>IDENTIFICATION</scope>
</reference>
<evidence type="ECO:0000256" key="9">
    <source>
        <dbReference type="SAM" id="MobiDB-lite"/>
    </source>
</evidence>
<dbReference type="FunFam" id="3.40.1050.10:FF:000003">
    <property type="entry name" value="Carbonic anhydrase"/>
    <property type="match status" value="1"/>
</dbReference>
<dbReference type="AlphaFoldDB" id="A0A6I9RF67"/>
<dbReference type="GeneID" id="105048068"/>
<evidence type="ECO:0000256" key="1">
    <source>
        <dbReference type="ARBA" id="ARBA00002904"/>
    </source>
</evidence>
<dbReference type="PROSITE" id="PS00704">
    <property type="entry name" value="PROK_CO2_ANHYDRASE_1"/>
    <property type="match status" value="1"/>
</dbReference>
<comment type="similarity">
    <text evidence="2 8">Belongs to the beta-class carbonic anhydrase family.</text>
</comment>
<dbReference type="Pfam" id="PF00484">
    <property type="entry name" value="Pro_CA"/>
    <property type="match status" value="1"/>
</dbReference>
<feature type="compositionally biased region" description="Polar residues" evidence="9">
    <location>
        <begin position="20"/>
        <end position="30"/>
    </location>
</feature>
<keyword evidence="5 8" id="KW-0456">Lyase</keyword>
<dbReference type="EC" id="4.2.1.1" evidence="3 8"/>
<dbReference type="GO" id="GO:0004089">
    <property type="term" value="F:carbonate dehydratase activity"/>
    <property type="evidence" value="ECO:0007669"/>
    <property type="project" value="UniProtKB-UniRule"/>
</dbReference>
<dbReference type="InterPro" id="IPR015892">
    <property type="entry name" value="Carbonic_anhydrase_CS"/>
</dbReference>
<keyword evidence="7" id="KW-0479">Metal-binding</keyword>
<feature type="binding site" evidence="7">
    <location>
        <position position="170"/>
    </location>
    <ligand>
        <name>Zn(2+)</name>
        <dbReference type="ChEBI" id="CHEBI:29105"/>
    </ligand>
</feature>
<dbReference type="SMART" id="SM00947">
    <property type="entry name" value="Pro_CA"/>
    <property type="match status" value="1"/>
</dbReference>
<organism evidence="10 11">
    <name type="scientific">Elaeis guineensis var. tenera</name>
    <name type="common">Oil palm</name>
    <dbReference type="NCBI Taxonomy" id="51953"/>
    <lineage>
        <taxon>Eukaryota</taxon>
        <taxon>Viridiplantae</taxon>
        <taxon>Streptophyta</taxon>
        <taxon>Embryophyta</taxon>
        <taxon>Tracheophyta</taxon>
        <taxon>Spermatophyta</taxon>
        <taxon>Magnoliopsida</taxon>
        <taxon>Liliopsida</taxon>
        <taxon>Arecaceae</taxon>
        <taxon>Arecoideae</taxon>
        <taxon>Cocoseae</taxon>
        <taxon>Elaeidinae</taxon>
        <taxon>Elaeis</taxon>
    </lineage>
</organism>
<feature type="compositionally biased region" description="Low complexity" evidence="9">
    <location>
        <begin position="31"/>
        <end position="45"/>
    </location>
</feature>
<evidence type="ECO:0000256" key="6">
    <source>
        <dbReference type="ARBA" id="ARBA00048348"/>
    </source>
</evidence>
<dbReference type="KEGG" id="egu:105048068"/>
<evidence type="ECO:0000256" key="4">
    <source>
        <dbReference type="ARBA" id="ARBA00022833"/>
    </source>
</evidence>